<evidence type="ECO:0000256" key="15">
    <source>
        <dbReference type="SAM" id="MobiDB-lite"/>
    </source>
</evidence>
<evidence type="ECO:0000256" key="13">
    <source>
        <dbReference type="ARBA" id="ARBA00023242"/>
    </source>
</evidence>
<feature type="region of interest" description="Disordered" evidence="15">
    <location>
        <begin position="952"/>
        <end position="975"/>
    </location>
</feature>
<dbReference type="Gene3D" id="3.80.10.10">
    <property type="entry name" value="Ribonuclease Inhibitor"/>
    <property type="match status" value="3"/>
</dbReference>
<dbReference type="FunFam" id="3.80.10.10:FF:000054">
    <property type="entry name" value="FLII, actin remodeling protein"/>
    <property type="match status" value="1"/>
</dbReference>
<dbReference type="GO" id="GO:0005634">
    <property type="term" value="C:nucleus"/>
    <property type="evidence" value="ECO:0007669"/>
    <property type="project" value="UniProtKB-SubCell"/>
</dbReference>
<keyword evidence="19" id="KW-1185">Reference proteome</keyword>
<feature type="domain" description="Disease resistance R13L4/SHOC-2-like LRR" evidence="17">
    <location>
        <begin position="241"/>
        <end position="323"/>
    </location>
</feature>
<dbReference type="InterPro" id="IPR055414">
    <property type="entry name" value="LRR_R13L4/SHOC2-like"/>
</dbReference>
<evidence type="ECO:0000256" key="14">
    <source>
        <dbReference type="ARBA" id="ARBA00071559"/>
    </source>
</evidence>
<accession>A0AAN8AE68</accession>
<proteinExistence type="predicted"/>
<dbReference type="GO" id="GO:0051014">
    <property type="term" value="P:actin filament severing"/>
    <property type="evidence" value="ECO:0007669"/>
    <property type="project" value="TreeGrafter"/>
</dbReference>
<evidence type="ECO:0000259" key="16">
    <source>
        <dbReference type="Pfam" id="PF00626"/>
    </source>
</evidence>
<feature type="domain" description="Gelsolin-like" evidence="16">
    <location>
        <begin position="629"/>
        <end position="703"/>
    </location>
</feature>
<dbReference type="Pfam" id="PF00626">
    <property type="entry name" value="Gelsolin"/>
    <property type="match status" value="5"/>
</dbReference>
<dbReference type="EMBL" id="JAUZQC010000017">
    <property type="protein sequence ID" value="KAK5856573.1"/>
    <property type="molecule type" value="Genomic_DNA"/>
</dbReference>
<evidence type="ECO:0000256" key="10">
    <source>
        <dbReference type="ARBA" id="ARBA00023163"/>
    </source>
</evidence>
<feature type="domain" description="Gelsolin-like" evidence="16">
    <location>
        <begin position="509"/>
        <end position="590"/>
    </location>
</feature>
<feature type="domain" description="Gelsolin-like" evidence="16">
    <location>
        <begin position="1181"/>
        <end position="1249"/>
    </location>
</feature>
<dbReference type="PANTHER" id="PTHR11977">
    <property type="entry name" value="VILLIN"/>
    <property type="match status" value="1"/>
</dbReference>
<dbReference type="CDD" id="cd11290">
    <property type="entry name" value="gelsolin_S1_like"/>
    <property type="match status" value="1"/>
</dbReference>
<keyword evidence="5" id="KW-0433">Leucine-rich repeat</keyword>
<dbReference type="GO" id="GO:0005546">
    <property type="term" value="F:phosphatidylinositol-4,5-bisphosphate binding"/>
    <property type="evidence" value="ECO:0007669"/>
    <property type="project" value="TreeGrafter"/>
</dbReference>
<dbReference type="SMART" id="SM00262">
    <property type="entry name" value="GEL"/>
    <property type="match status" value="6"/>
</dbReference>
<dbReference type="GO" id="GO:0005813">
    <property type="term" value="C:centrosome"/>
    <property type="evidence" value="ECO:0007669"/>
    <property type="project" value="UniProtKB-SubCell"/>
</dbReference>
<dbReference type="PANTHER" id="PTHR11977:SF51">
    <property type="entry name" value="PROTEIN FLIGHTLESS-1 HOMOLOG"/>
    <property type="match status" value="1"/>
</dbReference>
<evidence type="ECO:0000256" key="12">
    <source>
        <dbReference type="ARBA" id="ARBA00023212"/>
    </source>
</evidence>
<dbReference type="FunFam" id="3.80.10.10:FF:000033">
    <property type="entry name" value="FLII, actin remodeling protein"/>
    <property type="match status" value="1"/>
</dbReference>
<evidence type="ECO:0000256" key="4">
    <source>
        <dbReference type="ARBA" id="ARBA00022490"/>
    </source>
</evidence>
<dbReference type="GO" id="GO:0008154">
    <property type="term" value="P:actin polymerization or depolymerization"/>
    <property type="evidence" value="ECO:0007669"/>
    <property type="project" value="TreeGrafter"/>
</dbReference>
<evidence type="ECO:0000256" key="5">
    <source>
        <dbReference type="ARBA" id="ARBA00022614"/>
    </source>
</evidence>
<dbReference type="FunFam" id="3.80.10.10:FF:000050">
    <property type="entry name" value="FLII, actin remodeling protein"/>
    <property type="match status" value="1"/>
</dbReference>
<dbReference type="PROSITE" id="PS51450">
    <property type="entry name" value="LRR"/>
    <property type="match status" value="5"/>
</dbReference>
<evidence type="ECO:0000313" key="19">
    <source>
        <dbReference type="Proteomes" id="UP001346869"/>
    </source>
</evidence>
<keyword evidence="6" id="KW-0677">Repeat</keyword>
<dbReference type="Gene3D" id="3.40.20.10">
    <property type="entry name" value="Severin"/>
    <property type="match status" value="6"/>
</dbReference>
<keyword evidence="11" id="KW-0009">Actin-binding</keyword>
<dbReference type="CDD" id="cd11291">
    <property type="entry name" value="gelsolin_S6_like"/>
    <property type="match status" value="1"/>
</dbReference>
<dbReference type="FunFam" id="3.40.20.10:FF:000030">
    <property type="entry name" value="protein flightless-1 homolog isoform X1"/>
    <property type="match status" value="1"/>
</dbReference>
<dbReference type="SUPFAM" id="SSF55753">
    <property type="entry name" value="Actin depolymerizing proteins"/>
    <property type="match status" value="5"/>
</dbReference>
<comment type="subcellular location">
    <subcellularLocation>
        <location evidence="2">Cell junction</location>
        <location evidence="2">Focal adhesion</location>
    </subcellularLocation>
    <subcellularLocation>
        <location evidence="3">Cytoplasm</location>
        <location evidence="3">Cytoskeleton</location>
        <location evidence="3">Microtubule organizing center</location>
        <location evidence="3">Centrosome</location>
    </subcellularLocation>
    <subcellularLocation>
        <location evidence="1">Nucleus</location>
    </subcellularLocation>
</comment>
<feature type="domain" description="Gelsolin-like" evidence="16">
    <location>
        <begin position="1077"/>
        <end position="1144"/>
    </location>
</feature>
<evidence type="ECO:0000256" key="11">
    <source>
        <dbReference type="ARBA" id="ARBA00023203"/>
    </source>
</evidence>
<keyword evidence="12" id="KW-0206">Cytoskeleton</keyword>
<dbReference type="GO" id="GO:0030239">
    <property type="term" value="P:myofibril assembly"/>
    <property type="evidence" value="ECO:0007669"/>
    <property type="project" value="TreeGrafter"/>
</dbReference>
<keyword evidence="9" id="KW-0010">Activator</keyword>
<dbReference type="CDD" id="cd11288">
    <property type="entry name" value="gelsolin_S5_like"/>
    <property type="match status" value="1"/>
</dbReference>
<dbReference type="SMART" id="SM00364">
    <property type="entry name" value="LRR_BAC"/>
    <property type="match status" value="6"/>
</dbReference>
<dbReference type="InterPro" id="IPR036180">
    <property type="entry name" value="Gelsolin-like_dom_sf"/>
</dbReference>
<dbReference type="CDD" id="cd11280">
    <property type="entry name" value="gelsolin_like"/>
    <property type="match status" value="2"/>
</dbReference>
<dbReference type="SMART" id="SM00369">
    <property type="entry name" value="LRR_TYP"/>
    <property type="match status" value="10"/>
</dbReference>
<evidence type="ECO:0000256" key="6">
    <source>
        <dbReference type="ARBA" id="ARBA00022737"/>
    </source>
</evidence>
<dbReference type="SUPFAM" id="SSF52058">
    <property type="entry name" value="L domain-like"/>
    <property type="match status" value="2"/>
</dbReference>
<dbReference type="GO" id="GO:0005737">
    <property type="term" value="C:cytoplasm"/>
    <property type="evidence" value="ECO:0007669"/>
    <property type="project" value="TreeGrafter"/>
</dbReference>
<gene>
    <name evidence="18" type="ORF">PBY51_008158</name>
</gene>
<dbReference type="InterPro" id="IPR003591">
    <property type="entry name" value="Leu-rich_rpt_typical-subtyp"/>
</dbReference>
<sequence length="1270" mass="144186">MAATGVLPFIRGVDLSGNDFKGGYFPEHVKCMSSLRWLKLNRTGLCYLPEELASLQKLEHLSVSHNSLTTLHGELSSLPNLRAVVARANNLKNSGVPDDIFQLDDLSVLDLSFNQLTEIPRELENSRNMLVLNLSHNSIDAIPNQLFINLTDLLYLDLSDNKLDSLPPQMRRLVHLQTLTLNNNPLMHAQLRQLPAMVALQTLHLRNTQRTQSNMPTSLEGLTQLADVDLSCNDLSRVPECLYSLGSLKRLNLSSNQITELSLCIDQWTQLETLNLSRNQLTSLPSAICKLSKLKKLYVNSNKLDFDGVPPGVGKLSSLTEFMAANNNLELIPEGLCRCGKLKKLVLNKNRLVTLPEAIHFLTDLEVLDVRENPNLVMPPKPVDRGAEWYNIDFSLPNQLRLAGASPATVAAAGGGASPRDPLARKMRLRRRKDCSQDDQAKQVLKGMSDVAQERNNLESKENGDPKYADLKIRRWDQSLEKPALDYSEFFMEDVGQVPGVTVWQIENFIPLQVDEAFHSKFYEADSYIILKTYLDENGQLNWQIFYWIGQDATLDKKAGAAIHSVNLRNFLGAECRTIREEMGDESDEFSAVFNNEISYIEGGTASGFYTVEDTTYPVRLYRVYGKKNIRLESVPVKASSLDPRFVFLLDSGPDIFIWRGANATLSGTTKARLFAEKINKNERKGKAEITTISQNQEPPGFWEVLGGQPEEIKKHVPDDFSPVRPKLYKVGLGLGYLELPQINYKLSVEHKDHKIKLDTLPELRLVQSLLDTKGVYILDCWSDVFIWIGRKSPRLVRAAALKLGQEICSMLHRPKHASVTRNLEGTECQVYKSKFKNWDDVLKVDYTRAAETVQQKDNLQGKVKKDAEQKDKMKADLTALFLPRQPAMPLTEAEQLMEEWNEDLDGMEGFVLEGKKFARLPEEEFGHFHTQDCYVFLCRYWVPVEYEDEEKGKKEGEGAGGQSAAAAAAEEEDKQPEEDFQCVVYFWQGRQASNMGWLTFTFSLQKKFESLFPGKLKVVRMTQQQENLKFLSHFKRKFIIHKGKRKQKTDAAQPSLYHIRTNGSALCTRTIQIGTDSSNLNSEFCFILKVPFESTDNQGIVYTWVGRAADPDEAKLAEDVMNSMFDDTYSKQVINEGEEPENFFWVGIGSQKEYDEDADYMKHARLFRCSNEKGYFAVSEKCSDFCQDDLADDDIMLLDNGKEVYMWVGTQTSQVEIKLSLKACQVYIQHMRSKESEPPRKLRLVRKGNEPHCFSRCFHAWGAFKTTLA</sequence>
<organism evidence="18 19">
    <name type="scientific">Eleginops maclovinus</name>
    <name type="common">Patagonian blennie</name>
    <name type="synonym">Eleginus maclovinus</name>
    <dbReference type="NCBI Taxonomy" id="56733"/>
    <lineage>
        <taxon>Eukaryota</taxon>
        <taxon>Metazoa</taxon>
        <taxon>Chordata</taxon>
        <taxon>Craniata</taxon>
        <taxon>Vertebrata</taxon>
        <taxon>Euteleostomi</taxon>
        <taxon>Actinopterygii</taxon>
        <taxon>Neopterygii</taxon>
        <taxon>Teleostei</taxon>
        <taxon>Neoteleostei</taxon>
        <taxon>Acanthomorphata</taxon>
        <taxon>Eupercaria</taxon>
        <taxon>Perciformes</taxon>
        <taxon>Notothenioidei</taxon>
        <taxon>Eleginopidae</taxon>
        <taxon>Eleginops</taxon>
    </lineage>
</organism>
<feature type="domain" description="Gelsolin-like" evidence="16">
    <location>
        <begin position="762"/>
        <end position="817"/>
    </location>
</feature>
<dbReference type="FunFam" id="3.40.20.10:FF:000020">
    <property type="entry name" value="protein flightless-1 homolog isoform X1"/>
    <property type="match status" value="1"/>
</dbReference>
<dbReference type="Pfam" id="PF13855">
    <property type="entry name" value="LRR_8"/>
    <property type="match status" value="1"/>
</dbReference>
<dbReference type="InterPro" id="IPR032675">
    <property type="entry name" value="LRR_dom_sf"/>
</dbReference>
<keyword evidence="8" id="KW-0805">Transcription regulation</keyword>
<dbReference type="GO" id="GO:0051016">
    <property type="term" value="P:barbed-end actin filament capping"/>
    <property type="evidence" value="ECO:0007669"/>
    <property type="project" value="TreeGrafter"/>
</dbReference>
<dbReference type="GO" id="GO:0005925">
    <property type="term" value="C:focal adhesion"/>
    <property type="evidence" value="ECO:0007669"/>
    <property type="project" value="UniProtKB-SubCell"/>
</dbReference>
<dbReference type="InterPro" id="IPR001611">
    <property type="entry name" value="Leu-rich_rpt"/>
</dbReference>
<dbReference type="FunFam" id="3.40.20.10:FF:000021">
    <property type="entry name" value="protein flightless-1 homolog isoform X2"/>
    <property type="match status" value="1"/>
</dbReference>
<evidence type="ECO:0000256" key="7">
    <source>
        <dbReference type="ARBA" id="ARBA00022949"/>
    </source>
</evidence>
<dbReference type="InterPro" id="IPR029006">
    <property type="entry name" value="ADF-H/Gelsolin-like_dom_sf"/>
</dbReference>
<evidence type="ECO:0000259" key="17">
    <source>
        <dbReference type="Pfam" id="PF23598"/>
    </source>
</evidence>
<dbReference type="GO" id="GO:0015629">
    <property type="term" value="C:actin cytoskeleton"/>
    <property type="evidence" value="ECO:0007669"/>
    <property type="project" value="TreeGrafter"/>
</dbReference>
<reference evidence="18 19" key="1">
    <citation type="journal article" date="2023" name="Genes (Basel)">
        <title>Chromosome-Level Genome Assembly and Circadian Gene Repertoire of the Patagonia Blennie Eleginops maclovinus-The Closest Ancestral Proxy of Antarctic Cryonotothenioids.</title>
        <authorList>
            <person name="Cheng C.C."/>
            <person name="Rivera-Colon A.G."/>
            <person name="Minhas B.F."/>
            <person name="Wilson L."/>
            <person name="Rayamajhi N."/>
            <person name="Vargas-Chacoff L."/>
            <person name="Catchen J.M."/>
        </authorList>
    </citation>
    <scope>NUCLEOTIDE SEQUENCE [LARGE SCALE GENOMIC DNA]</scope>
    <source>
        <strain evidence="18">JMC-PN-2008</strain>
    </source>
</reference>
<dbReference type="Pfam" id="PF00560">
    <property type="entry name" value="LRR_1"/>
    <property type="match status" value="1"/>
</dbReference>
<dbReference type="SMART" id="SM00365">
    <property type="entry name" value="LRR_SD22"/>
    <property type="match status" value="4"/>
</dbReference>
<dbReference type="Pfam" id="PF23598">
    <property type="entry name" value="LRR_14"/>
    <property type="match status" value="1"/>
</dbReference>
<evidence type="ECO:0000256" key="1">
    <source>
        <dbReference type="ARBA" id="ARBA00004123"/>
    </source>
</evidence>
<keyword evidence="7" id="KW-0965">Cell junction</keyword>
<dbReference type="InterPro" id="IPR007122">
    <property type="entry name" value="Villin/Gelsolin"/>
</dbReference>
<name>A0AAN8AE68_ELEMC</name>
<evidence type="ECO:0000313" key="18">
    <source>
        <dbReference type="EMBL" id="KAK5856573.1"/>
    </source>
</evidence>
<keyword evidence="13" id="KW-0539">Nucleus</keyword>
<reference evidence="18 19" key="2">
    <citation type="journal article" date="2023" name="Mol. Biol. Evol.">
        <title>Genomics of Secondarily Temperate Adaptation in the Only Non-Antarctic Icefish.</title>
        <authorList>
            <person name="Rivera-Colon A.G."/>
            <person name="Rayamajhi N."/>
            <person name="Minhas B.F."/>
            <person name="Madrigal G."/>
            <person name="Bilyk K.T."/>
            <person name="Yoon V."/>
            <person name="Hune M."/>
            <person name="Gregory S."/>
            <person name="Cheng C.H.C."/>
            <person name="Catchen J.M."/>
        </authorList>
    </citation>
    <scope>NUCLEOTIDE SEQUENCE [LARGE SCALE GENOMIC DNA]</scope>
    <source>
        <strain evidence="18">JMC-PN-2008</strain>
    </source>
</reference>
<keyword evidence="4" id="KW-0963">Cytoplasm</keyword>
<dbReference type="CDD" id="cd11292">
    <property type="entry name" value="gelsolin_S3_like"/>
    <property type="match status" value="1"/>
</dbReference>
<dbReference type="FunFam" id="3.40.20.10:FF:000019">
    <property type="entry name" value="protein flightless-1 homolog isoform X1"/>
    <property type="match status" value="1"/>
</dbReference>
<dbReference type="AlphaFoldDB" id="A0AAN8AE68"/>
<evidence type="ECO:0000256" key="3">
    <source>
        <dbReference type="ARBA" id="ARBA00004300"/>
    </source>
</evidence>
<evidence type="ECO:0000256" key="2">
    <source>
        <dbReference type="ARBA" id="ARBA00004246"/>
    </source>
</evidence>
<dbReference type="FunFam" id="3.40.20.10:FF:000031">
    <property type="entry name" value="protein flightless-1 homolog isoform X1"/>
    <property type="match status" value="1"/>
</dbReference>
<dbReference type="FunFam" id="3.40.20.10:FF:000034">
    <property type="entry name" value="protein flightless-1 homolog isoform X1"/>
    <property type="match status" value="1"/>
</dbReference>
<dbReference type="PRINTS" id="PR00597">
    <property type="entry name" value="GELSOLIN"/>
</dbReference>
<dbReference type="InterPro" id="IPR007123">
    <property type="entry name" value="Gelsolin-like_dom"/>
</dbReference>
<dbReference type="GO" id="GO:0051015">
    <property type="term" value="F:actin filament binding"/>
    <property type="evidence" value="ECO:0007669"/>
    <property type="project" value="InterPro"/>
</dbReference>
<evidence type="ECO:0000256" key="9">
    <source>
        <dbReference type="ARBA" id="ARBA00023159"/>
    </source>
</evidence>
<keyword evidence="10" id="KW-0804">Transcription</keyword>
<protein>
    <recommendedName>
        <fullName evidence="14">Protein flightless-1 homolog</fullName>
    </recommendedName>
</protein>
<comment type="caution">
    <text evidence="18">The sequence shown here is derived from an EMBL/GenBank/DDBJ whole genome shotgun (WGS) entry which is preliminary data.</text>
</comment>
<evidence type="ECO:0000256" key="8">
    <source>
        <dbReference type="ARBA" id="ARBA00023015"/>
    </source>
</evidence>
<dbReference type="Proteomes" id="UP001346869">
    <property type="component" value="Unassembled WGS sequence"/>
</dbReference>
<dbReference type="SUPFAM" id="SSF82754">
    <property type="entry name" value="C-terminal, gelsolin-like domain of Sec23/24"/>
    <property type="match status" value="1"/>
</dbReference>